<gene>
    <name evidence="3" type="ORF">FVF75_15830</name>
</gene>
<dbReference type="PIRSF" id="PIRSF031890">
    <property type="entry name" value="UCP031890_transporter_Tim44"/>
    <property type="match status" value="1"/>
</dbReference>
<organism evidence="3 4">
    <name type="scientific">Maritimibacter fusiformis</name>
    <dbReference type="NCBI Taxonomy" id="2603819"/>
    <lineage>
        <taxon>Bacteria</taxon>
        <taxon>Pseudomonadati</taxon>
        <taxon>Pseudomonadota</taxon>
        <taxon>Alphaproteobacteria</taxon>
        <taxon>Rhodobacterales</taxon>
        <taxon>Roseobacteraceae</taxon>
        <taxon>Maritimibacter</taxon>
    </lineage>
</organism>
<sequence>MSSPVIQLIVLAAIAIFLILRLRDVLGTREGFEKPAVTRSIEGDKVRRNKFEVIEGGPDADIVDHVEAGSPAAKALAAMKSVDPSLNVGEFLSGARSAYEMILMGFESGDLAKIKPFLSDDVYETFATVVEDRIEKGFTIDATFVGLRELKLVDAEFDSDTREGEITVRFVGELTSVIRDKAGEIIEGNPNEIKRQKDVWTFARVMGSDNPNWQLVATGE</sequence>
<dbReference type="InterPro" id="IPR007379">
    <property type="entry name" value="Tim44-like_dom"/>
</dbReference>
<comment type="caution">
    <text evidence="3">The sequence shown here is derived from an EMBL/GenBank/DDBJ whole genome shotgun (WGS) entry which is preliminary data.</text>
</comment>
<proteinExistence type="predicted"/>
<evidence type="ECO:0000313" key="3">
    <source>
        <dbReference type="EMBL" id="TYB77724.1"/>
    </source>
</evidence>
<keyword evidence="1" id="KW-1133">Transmembrane helix</keyword>
<keyword evidence="4" id="KW-1185">Reference proteome</keyword>
<dbReference type="Gene3D" id="3.10.450.240">
    <property type="match status" value="1"/>
</dbReference>
<dbReference type="PANTHER" id="PTHR41542">
    <property type="entry name" value="BLL5807 PROTEIN"/>
    <property type="match status" value="1"/>
</dbReference>
<feature type="domain" description="Tim44-like" evidence="2">
    <location>
        <begin position="72"/>
        <end position="220"/>
    </location>
</feature>
<protein>
    <submittedName>
        <fullName evidence="3">Tim44 domain-containing protein</fullName>
    </submittedName>
</protein>
<accession>A0A5D0RAV7</accession>
<evidence type="ECO:0000256" key="1">
    <source>
        <dbReference type="SAM" id="Phobius"/>
    </source>
</evidence>
<dbReference type="PANTHER" id="PTHR41542:SF1">
    <property type="entry name" value="BLL5807 PROTEIN"/>
    <property type="match status" value="1"/>
</dbReference>
<dbReference type="RefSeq" id="WP_148379762.1">
    <property type="nucleotide sequence ID" value="NZ_VSIY01000015.1"/>
</dbReference>
<dbReference type="SUPFAM" id="SSF54427">
    <property type="entry name" value="NTF2-like"/>
    <property type="match status" value="1"/>
</dbReference>
<evidence type="ECO:0000259" key="2">
    <source>
        <dbReference type="SMART" id="SM00978"/>
    </source>
</evidence>
<dbReference type="NCBIfam" id="NF033779">
    <property type="entry name" value="Tim44_TimA_adap"/>
    <property type="match status" value="1"/>
</dbReference>
<dbReference type="SMART" id="SM00978">
    <property type="entry name" value="Tim44"/>
    <property type="match status" value="1"/>
</dbReference>
<dbReference type="InterPro" id="IPR016985">
    <property type="entry name" value="UCP031890_Tim44-rel"/>
</dbReference>
<keyword evidence="1" id="KW-0472">Membrane</keyword>
<dbReference type="Proteomes" id="UP000322080">
    <property type="component" value="Unassembled WGS sequence"/>
</dbReference>
<dbReference type="Pfam" id="PF04280">
    <property type="entry name" value="Tim44"/>
    <property type="match status" value="1"/>
</dbReference>
<name>A0A5D0RAV7_9RHOB</name>
<keyword evidence="1" id="KW-0812">Transmembrane</keyword>
<evidence type="ECO:0000313" key="4">
    <source>
        <dbReference type="Proteomes" id="UP000322080"/>
    </source>
</evidence>
<dbReference type="EMBL" id="VSIY01000015">
    <property type="protein sequence ID" value="TYB77724.1"/>
    <property type="molecule type" value="Genomic_DNA"/>
</dbReference>
<feature type="transmembrane region" description="Helical" evidence="1">
    <location>
        <begin position="6"/>
        <end position="22"/>
    </location>
</feature>
<dbReference type="AlphaFoldDB" id="A0A5D0RAV7"/>
<dbReference type="InterPro" id="IPR032710">
    <property type="entry name" value="NTF2-like_dom_sf"/>
</dbReference>
<reference evidence="3 4" key="1">
    <citation type="submission" date="2019-08" db="EMBL/GenBank/DDBJ databases">
        <title>Identification of a novel species of the genus Boseongicola.</title>
        <authorList>
            <person name="Zhang X.-Q."/>
        </authorList>
    </citation>
    <scope>NUCLEOTIDE SEQUENCE [LARGE SCALE GENOMIC DNA]</scope>
    <source>
        <strain evidence="3 4">HY14</strain>
    </source>
</reference>